<dbReference type="AlphaFoldDB" id="A0A9X2DCH1"/>
<keyword evidence="2" id="KW-1185">Reference proteome</keyword>
<dbReference type="RefSeq" id="WP_250828277.1">
    <property type="nucleotide sequence ID" value="NZ_JAMOIL010000026.1"/>
</dbReference>
<proteinExistence type="predicted"/>
<sequence length="98" mass="10499">MSTLVALLASDDLPRRVRPSLGLCRASLIDLRSPDAITVIPLDPTLQGLTTAIDQVASHLAAITRTHPQDAGRTAAALRWLEIARRAAAEERTDPTPP</sequence>
<evidence type="ECO:0000313" key="2">
    <source>
        <dbReference type="Proteomes" id="UP001139485"/>
    </source>
</evidence>
<protein>
    <submittedName>
        <fullName evidence="1">Uncharacterized protein</fullName>
    </submittedName>
</protein>
<accession>A0A9X2DCH1</accession>
<organism evidence="1 2">
    <name type="scientific">Nocardioides bruguierae</name>
    <dbReference type="NCBI Taxonomy" id="2945102"/>
    <lineage>
        <taxon>Bacteria</taxon>
        <taxon>Bacillati</taxon>
        <taxon>Actinomycetota</taxon>
        <taxon>Actinomycetes</taxon>
        <taxon>Propionibacteriales</taxon>
        <taxon>Nocardioidaceae</taxon>
        <taxon>Nocardioides</taxon>
    </lineage>
</organism>
<evidence type="ECO:0000313" key="1">
    <source>
        <dbReference type="EMBL" id="MCM0621959.1"/>
    </source>
</evidence>
<dbReference type="EMBL" id="JAMOIL010000026">
    <property type="protein sequence ID" value="MCM0621959.1"/>
    <property type="molecule type" value="Genomic_DNA"/>
</dbReference>
<reference evidence="1" key="1">
    <citation type="submission" date="2022-05" db="EMBL/GenBank/DDBJ databases">
        <authorList>
            <person name="Tuo L."/>
        </authorList>
    </citation>
    <scope>NUCLEOTIDE SEQUENCE</scope>
    <source>
        <strain evidence="1">BSK12Z-4</strain>
    </source>
</reference>
<comment type="caution">
    <text evidence="1">The sequence shown here is derived from an EMBL/GenBank/DDBJ whole genome shotgun (WGS) entry which is preliminary data.</text>
</comment>
<gene>
    <name evidence="1" type="ORF">M8330_16835</name>
</gene>
<name>A0A9X2DCH1_9ACTN</name>
<dbReference type="Proteomes" id="UP001139485">
    <property type="component" value="Unassembled WGS sequence"/>
</dbReference>